<dbReference type="InterPro" id="IPR036396">
    <property type="entry name" value="Cyt_P450_sf"/>
</dbReference>
<keyword evidence="4 8" id="KW-0479">Metal-binding</keyword>
<accession>A0A9Q8L7Z0</accession>
<name>A0A9Q8L7Z0_PASFU</name>
<gene>
    <name evidence="10" type="ORF">CLAFUR5_02141</name>
</gene>
<evidence type="ECO:0000256" key="3">
    <source>
        <dbReference type="ARBA" id="ARBA00022617"/>
    </source>
</evidence>
<dbReference type="PANTHER" id="PTHR24287">
    <property type="entry name" value="P450, PUTATIVE (EUROFUNG)-RELATED"/>
    <property type="match status" value="1"/>
</dbReference>
<evidence type="ECO:0000256" key="7">
    <source>
        <dbReference type="ARBA" id="ARBA00023033"/>
    </source>
</evidence>
<evidence type="ECO:0000313" key="11">
    <source>
        <dbReference type="Proteomes" id="UP000756132"/>
    </source>
</evidence>
<dbReference type="PRINTS" id="PR00385">
    <property type="entry name" value="P450"/>
</dbReference>
<dbReference type="InterPro" id="IPR047146">
    <property type="entry name" value="Cyt_P450_E_CYP52_fungi"/>
</dbReference>
<feature type="binding site" description="axial binding residue" evidence="8">
    <location>
        <position position="448"/>
    </location>
    <ligand>
        <name>heme</name>
        <dbReference type="ChEBI" id="CHEBI:30413"/>
    </ligand>
    <ligandPart>
        <name>Fe</name>
        <dbReference type="ChEBI" id="CHEBI:18248"/>
    </ligandPart>
</feature>
<keyword evidence="6 8" id="KW-0408">Iron</keyword>
<evidence type="ECO:0000256" key="5">
    <source>
        <dbReference type="ARBA" id="ARBA00023002"/>
    </source>
</evidence>
<dbReference type="KEGG" id="ffu:CLAFUR5_02141"/>
<evidence type="ECO:0000256" key="6">
    <source>
        <dbReference type="ARBA" id="ARBA00023004"/>
    </source>
</evidence>
<evidence type="ECO:0000256" key="2">
    <source>
        <dbReference type="ARBA" id="ARBA00010617"/>
    </source>
</evidence>
<dbReference type="InterPro" id="IPR017972">
    <property type="entry name" value="Cyt_P450_CS"/>
</dbReference>
<dbReference type="GO" id="GO:0005506">
    <property type="term" value="F:iron ion binding"/>
    <property type="evidence" value="ECO:0007669"/>
    <property type="project" value="InterPro"/>
</dbReference>
<reference evidence="10" key="2">
    <citation type="journal article" date="2022" name="Microb. Genom.">
        <title>A chromosome-scale genome assembly of the tomato pathogen Cladosporium fulvum reveals a compartmentalized genome architecture and the presence of a dispensable chromosome.</title>
        <authorList>
            <person name="Zaccaron A.Z."/>
            <person name="Chen L.H."/>
            <person name="Samaras A."/>
            <person name="Stergiopoulos I."/>
        </authorList>
    </citation>
    <scope>NUCLEOTIDE SEQUENCE</scope>
    <source>
        <strain evidence="10">Race5_Kim</strain>
    </source>
</reference>
<keyword evidence="5 9" id="KW-0560">Oxidoreductase</keyword>
<dbReference type="GO" id="GO:0020037">
    <property type="term" value="F:heme binding"/>
    <property type="evidence" value="ECO:0007669"/>
    <property type="project" value="InterPro"/>
</dbReference>
<evidence type="ECO:0000256" key="4">
    <source>
        <dbReference type="ARBA" id="ARBA00022723"/>
    </source>
</evidence>
<keyword evidence="7 9" id="KW-0503">Monooxygenase</keyword>
<sequence>MLLPIFLALVFVYAGTILYKRQSLARRRKFFEEKHGCKPPRHVLGKPWWDQFGLVFLRGMIRAAGEHRVLAYHRSLLVERDTGGRGFSDFVNTSRFGTRKVLFTDDPENVKSALTRAEDFVVEPARLESFGPLLGKGIFTADGAHWQHSRNMLKPQFEKRQIMELEQFERHVPNLLANIPDDGGTVELQELFHNFTMDTSTEFLTGTSTKSLSTDEQGARAKDFVATFEKSMDDCTLHARVGRLYSLLPHFAAKRSHRLCRRYIGEWVDRAMAFKQRNGHEKAKKGEQYCFLNELVKHDEVDRTRAVNETMNILLAGRDTTASLLSHLFFHLAREPELDGQLPTYEQLRNMKYLRYCSQEALRLHPPVPILGKHAARDTFLPHGGGPTGLSPLFMAQGDIIVYNSYSMHRSTTLYSSDSNLFRPERWADPGLRPFWGYIPFGGGQRVCLGQQYALAEGYYVTVRLMQEFGRIERRGEVGWEERLTATLGCRDGVRVGLWRE</sequence>
<dbReference type="PRINTS" id="PR01239">
    <property type="entry name" value="EP450IICYP52"/>
</dbReference>
<dbReference type="Gene3D" id="1.10.630.10">
    <property type="entry name" value="Cytochrome P450"/>
    <property type="match status" value="1"/>
</dbReference>
<dbReference type="PRINTS" id="PR00464">
    <property type="entry name" value="EP450II"/>
</dbReference>
<evidence type="ECO:0000256" key="1">
    <source>
        <dbReference type="ARBA" id="ARBA00001971"/>
    </source>
</evidence>
<comment type="similarity">
    <text evidence="2 9">Belongs to the cytochrome P450 family.</text>
</comment>
<dbReference type="SUPFAM" id="SSF48264">
    <property type="entry name" value="Cytochrome P450"/>
    <property type="match status" value="1"/>
</dbReference>
<keyword evidence="3 8" id="KW-0349">Heme</keyword>
<organism evidence="10 11">
    <name type="scientific">Passalora fulva</name>
    <name type="common">Tomato leaf mold</name>
    <name type="synonym">Cladosporium fulvum</name>
    <dbReference type="NCBI Taxonomy" id="5499"/>
    <lineage>
        <taxon>Eukaryota</taxon>
        <taxon>Fungi</taxon>
        <taxon>Dikarya</taxon>
        <taxon>Ascomycota</taxon>
        <taxon>Pezizomycotina</taxon>
        <taxon>Dothideomycetes</taxon>
        <taxon>Dothideomycetidae</taxon>
        <taxon>Mycosphaerellales</taxon>
        <taxon>Mycosphaerellaceae</taxon>
        <taxon>Fulvia</taxon>
    </lineage>
</organism>
<dbReference type="Proteomes" id="UP000756132">
    <property type="component" value="Chromosome 1"/>
</dbReference>
<dbReference type="CDD" id="cd11063">
    <property type="entry name" value="CYP52"/>
    <property type="match status" value="1"/>
</dbReference>
<dbReference type="GeneID" id="71982019"/>
<dbReference type="PROSITE" id="PS00086">
    <property type="entry name" value="CYTOCHROME_P450"/>
    <property type="match status" value="1"/>
</dbReference>
<proteinExistence type="inferred from homology"/>
<dbReference type="InterPro" id="IPR002402">
    <property type="entry name" value="Cyt_P450_E_grp-II"/>
</dbReference>
<dbReference type="InterPro" id="IPR001128">
    <property type="entry name" value="Cyt_P450"/>
</dbReference>
<dbReference type="PANTHER" id="PTHR24287:SF17">
    <property type="entry name" value="P450, PUTATIVE (EUROFUNG)-RELATED"/>
    <property type="match status" value="1"/>
</dbReference>
<dbReference type="RefSeq" id="XP_047756209.1">
    <property type="nucleotide sequence ID" value="XM_047901289.1"/>
</dbReference>
<protein>
    <submittedName>
        <fullName evidence="10">Cytochrome P450 monooxygenase himC</fullName>
    </submittedName>
</protein>
<dbReference type="EMBL" id="CP090163">
    <property type="protein sequence ID" value="UJO11843.1"/>
    <property type="molecule type" value="Genomic_DNA"/>
</dbReference>
<evidence type="ECO:0000313" key="10">
    <source>
        <dbReference type="EMBL" id="UJO11843.1"/>
    </source>
</evidence>
<comment type="cofactor">
    <cofactor evidence="1 8">
        <name>heme</name>
        <dbReference type="ChEBI" id="CHEBI:30413"/>
    </cofactor>
</comment>
<dbReference type="AlphaFoldDB" id="A0A9Q8L7Z0"/>
<evidence type="ECO:0000256" key="9">
    <source>
        <dbReference type="RuleBase" id="RU000461"/>
    </source>
</evidence>
<keyword evidence="11" id="KW-1185">Reference proteome</keyword>
<dbReference type="GO" id="GO:0016712">
    <property type="term" value="F:oxidoreductase activity, acting on paired donors, with incorporation or reduction of molecular oxygen, reduced flavin or flavoprotein as one donor, and incorporation of one atom of oxygen"/>
    <property type="evidence" value="ECO:0007669"/>
    <property type="project" value="InterPro"/>
</dbReference>
<reference evidence="10" key="1">
    <citation type="submission" date="2021-12" db="EMBL/GenBank/DDBJ databases">
        <authorList>
            <person name="Zaccaron A."/>
            <person name="Stergiopoulos I."/>
        </authorList>
    </citation>
    <scope>NUCLEOTIDE SEQUENCE</scope>
    <source>
        <strain evidence="10">Race5_Kim</strain>
    </source>
</reference>
<dbReference type="OrthoDB" id="1470350at2759"/>
<dbReference type="Pfam" id="PF00067">
    <property type="entry name" value="p450"/>
    <property type="match status" value="1"/>
</dbReference>
<dbReference type="InterPro" id="IPR002974">
    <property type="entry name" value="Cyt_P450_E_CYP52_ascomycetes"/>
</dbReference>
<evidence type="ECO:0000256" key="8">
    <source>
        <dbReference type="PIRSR" id="PIRSR602402-1"/>
    </source>
</evidence>